<dbReference type="EMBL" id="CADCVJ010000025">
    <property type="protein sequence ID" value="CAA9463481.1"/>
    <property type="molecule type" value="Genomic_DNA"/>
</dbReference>
<accession>A0A6J4R3V6</accession>
<reference evidence="3" key="1">
    <citation type="submission" date="2020-02" db="EMBL/GenBank/DDBJ databases">
        <authorList>
            <person name="Meier V. D."/>
        </authorList>
    </citation>
    <scope>NUCLEOTIDE SEQUENCE</scope>
    <source>
        <strain evidence="3">AVDCRST_MAG38</strain>
    </source>
</reference>
<proteinExistence type="predicted"/>
<evidence type="ECO:0000256" key="1">
    <source>
        <dbReference type="SAM" id="MobiDB-lite"/>
    </source>
</evidence>
<keyword evidence="2" id="KW-1133">Transmembrane helix</keyword>
<feature type="region of interest" description="Disordered" evidence="1">
    <location>
        <begin position="1"/>
        <end position="43"/>
    </location>
</feature>
<feature type="transmembrane region" description="Helical" evidence="2">
    <location>
        <begin position="71"/>
        <end position="93"/>
    </location>
</feature>
<evidence type="ECO:0000313" key="3">
    <source>
        <dbReference type="EMBL" id="CAA9463481.1"/>
    </source>
</evidence>
<feature type="transmembrane region" description="Helical" evidence="2">
    <location>
        <begin position="105"/>
        <end position="123"/>
    </location>
</feature>
<keyword evidence="2" id="KW-0812">Transmembrane</keyword>
<feature type="transmembrane region" description="Helical" evidence="2">
    <location>
        <begin position="156"/>
        <end position="175"/>
    </location>
</feature>
<evidence type="ECO:0000256" key="2">
    <source>
        <dbReference type="SAM" id="Phobius"/>
    </source>
</evidence>
<sequence>MPSPEEARTTRPPADRGPGADGSHGQGEPAAARVGTAAAEDGPARGYARMRARDDAVRAELEPLAPGERPLAIKLAVALAAGIGIGNLALAASGWQLNVAEQPDLFQSLALPVLMLVLAVAMWQRRYWALVLFQAILGISIILAFLFLLRASNLEAVLLCGGVLAVSGALFWFLVRAMARVQMPGDPSR</sequence>
<keyword evidence="2" id="KW-0472">Membrane</keyword>
<protein>
    <submittedName>
        <fullName evidence="3">Uncharacterized protein</fullName>
    </submittedName>
</protein>
<gene>
    <name evidence="3" type="ORF">AVDCRST_MAG38-426</name>
</gene>
<dbReference type="AlphaFoldDB" id="A0A6J4R3V6"/>
<name>A0A6J4R3V6_9ACTN</name>
<organism evidence="3">
    <name type="scientific">uncultured Solirubrobacteraceae bacterium</name>
    <dbReference type="NCBI Taxonomy" id="1162706"/>
    <lineage>
        <taxon>Bacteria</taxon>
        <taxon>Bacillati</taxon>
        <taxon>Actinomycetota</taxon>
        <taxon>Thermoleophilia</taxon>
        <taxon>Solirubrobacterales</taxon>
        <taxon>Solirubrobacteraceae</taxon>
        <taxon>environmental samples</taxon>
    </lineage>
</organism>
<feature type="transmembrane region" description="Helical" evidence="2">
    <location>
        <begin position="130"/>
        <end position="150"/>
    </location>
</feature>